<dbReference type="EMBL" id="CP113440">
    <property type="protein sequence ID" value="WAK62974.1"/>
    <property type="molecule type" value="Genomic_DNA"/>
</dbReference>
<evidence type="ECO:0000313" key="3">
    <source>
        <dbReference type="EMBL" id="MCW8677864.1"/>
    </source>
</evidence>
<feature type="region of interest" description="Disordered" evidence="1">
    <location>
        <begin position="183"/>
        <end position="215"/>
    </location>
</feature>
<reference evidence="6" key="2">
    <citation type="submission" date="2022-11" db="EMBL/GenBank/DDBJ databases">
        <title>Streptococcus macedonicus and Acinetobacter baumannii: co-inhabitants of the cheese production environment.</title>
        <authorList>
            <person name="Johnson J."/>
        </authorList>
    </citation>
    <scope>NUCLEOTIDE SEQUENCE</scope>
    <source>
        <strain evidence="6">E37</strain>
    </source>
</reference>
<dbReference type="Proteomes" id="UP000221763">
    <property type="component" value="Unassembled WGS sequence"/>
</dbReference>
<feature type="transmembrane region" description="Helical" evidence="2">
    <location>
        <begin position="97"/>
        <end position="123"/>
    </location>
</feature>
<dbReference type="AlphaFoldDB" id="A0A081JFW9"/>
<dbReference type="Proteomes" id="UP001156410">
    <property type="component" value="Chromosome"/>
</dbReference>
<keyword evidence="2" id="KW-0472">Membrane</keyword>
<evidence type="ECO:0000256" key="2">
    <source>
        <dbReference type="SAM" id="Phobius"/>
    </source>
</evidence>
<evidence type="ECO:0000313" key="8">
    <source>
        <dbReference type="Proteomes" id="UP000222913"/>
    </source>
</evidence>
<dbReference type="Proteomes" id="UP000222913">
    <property type="component" value="Unassembled WGS sequence"/>
</dbReference>
<dbReference type="GeneID" id="93937184"/>
<reference evidence="3" key="3">
    <citation type="submission" date="2022-11" db="EMBL/GenBank/DDBJ databases">
        <authorList>
            <person name="Johnson J.D."/>
        </authorList>
    </citation>
    <scope>NUCLEOTIDE SEQUENCE</scope>
    <source>
        <strain evidence="3">E28</strain>
        <strain evidence="6">E37</strain>
    </source>
</reference>
<evidence type="ECO:0000313" key="7">
    <source>
        <dbReference type="Proteomes" id="UP000221763"/>
    </source>
</evidence>
<evidence type="ECO:0000313" key="6">
    <source>
        <dbReference type="EMBL" id="WAK62974.1"/>
    </source>
</evidence>
<dbReference type="Proteomes" id="UP001209889">
    <property type="component" value="Unassembled WGS sequence"/>
</dbReference>
<feature type="compositionally biased region" description="Basic and acidic residues" evidence="1">
    <location>
        <begin position="183"/>
        <end position="204"/>
    </location>
</feature>
<dbReference type="EMBL" id="JAPHJC010000015">
    <property type="protein sequence ID" value="MCW8677864.1"/>
    <property type="molecule type" value="Genomic_DNA"/>
</dbReference>
<name>A0A081JFW9_STRMC</name>
<proteinExistence type="predicted"/>
<reference evidence="7 8" key="1">
    <citation type="submission" date="2017-10" db="EMBL/GenBank/DDBJ databases">
        <title>Whole-genome sequence of three Streptococcus macedonicus strains isolated from Italian cheeses of the Veneto region.</title>
        <authorList>
            <person name="Treu L."/>
            <person name="De Diego-Diaz B."/>
            <person name="Papadimitriou K."/>
            <person name="Tsakalidou E."/>
            <person name="Corich V."/>
            <person name="Giacomini A."/>
        </authorList>
    </citation>
    <scope>NUCLEOTIDE SEQUENCE [LARGE SCALE GENOMIC DNA]</scope>
    <source>
        <strain evidence="5 7">19AS</strain>
        <strain evidence="4 8">27MV</strain>
    </source>
</reference>
<keyword evidence="2" id="KW-0812">Transmembrane</keyword>
<dbReference type="EMBL" id="PEBM01000067">
    <property type="protein sequence ID" value="PHV55512.1"/>
    <property type="molecule type" value="Genomic_DNA"/>
</dbReference>
<sequence>MNSYKVLKFDDEFVYLTQDGKIKKLARDLFDFDIKLGDKVDYIQDGDIVLVLQNQDEAALDLNDDKSVKSGLLQGILNLFLETLSIHNNDLGNLKKIFSQLLVTLFMAWSLLGVIAIEILLLIESLITFIWRLLVKGVKGLHIVDNSRKYMAYRKEQEAIRDQENHEEEERLLRLALEQEKTAKVEAAKDDSSDNETPDVKETNNDFTQNTIEKD</sequence>
<keyword evidence="2" id="KW-1133">Transmembrane helix</keyword>
<keyword evidence="9" id="KW-1185">Reference proteome</keyword>
<reference evidence="3" key="4">
    <citation type="submission" date="2024-05" db="EMBL/GenBank/DDBJ databases">
        <title>Streptococcus macedonicus and Acinetobacter baumannii: co-inhabitants of the cheese production environment.</title>
        <authorList>
            <person name="Johnson J."/>
            <person name="Curtin C."/>
            <person name="Waite-Cusic J."/>
        </authorList>
    </citation>
    <scope>NUCLEOTIDE SEQUENCE</scope>
    <source>
        <strain evidence="3">E28</strain>
    </source>
</reference>
<dbReference type="OMA" id="IHNNHLG"/>
<evidence type="ECO:0000313" key="4">
    <source>
        <dbReference type="EMBL" id="PHV55512.1"/>
    </source>
</evidence>
<protein>
    <submittedName>
        <fullName evidence="4">Uncharacterized protein</fullName>
    </submittedName>
</protein>
<evidence type="ECO:0000313" key="5">
    <source>
        <dbReference type="EMBL" id="PHV57093.1"/>
    </source>
</evidence>
<gene>
    <name evidence="5" type="ORF">CS009_06360</name>
    <name evidence="4" type="ORF">CS010_10585</name>
    <name evidence="6" type="ORF">OQG81_09785</name>
    <name evidence="3" type="ORF">OQH01_04870</name>
</gene>
<evidence type="ECO:0000256" key="1">
    <source>
        <dbReference type="SAM" id="MobiDB-lite"/>
    </source>
</evidence>
<feature type="compositionally biased region" description="Polar residues" evidence="1">
    <location>
        <begin position="205"/>
        <end position="215"/>
    </location>
</feature>
<dbReference type="EMBL" id="PEBN01000030">
    <property type="protein sequence ID" value="PHV57093.1"/>
    <property type="molecule type" value="Genomic_DNA"/>
</dbReference>
<organism evidence="4 8">
    <name type="scientific">Streptococcus macedonicus</name>
    <name type="common">Streptococcus gallolyticus macedonicus</name>
    <dbReference type="NCBI Taxonomy" id="59310"/>
    <lineage>
        <taxon>Bacteria</taxon>
        <taxon>Bacillati</taxon>
        <taxon>Bacillota</taxon>
        <taxon>Bacilli</taxon>
        <taxon>Lactobacillales</taxon>
        <taxon>Streptococcaceae</taxon>
        <taxon>Streptococcus</taxon>
    </lineage>
</organism>
<evidence type="ECO:0000313" key="9">
    <source>
        <dbReference type="Proteomes" id="UP001209889"/>
    </source>
</evidence>
<dbReference type="RefSeq" id="WP_014295115.1">
    <property type="nucleotide sequence ID" value="NZ_CP113440.1"/>
</dbReference>
<accession>A0A081JFW9</accession>